<feature type="domain" description="N-acetyltransferase" evidence="7">
    <location>
        <begin position="56"/>
        <end position="200"/>
    </location>
</feature>
<dbReference type="Pfam" id="PF00583">
    <property type="entry name" value="Acetyltransf_1"/>
    <property type="match status" value="1"/>
</dbReference>
<evidence type="ECO:0000256" key="4">
    <source>
        <dbReference type="ARBA" id="ARBA00023315"/>
    </source>
</evidence>
<dbReference type="Gene3D" id="3.40.630.30">
    <property type="match status" value="1"/>
</dbReference>
<dbReference type="AlphaFoldDB" id="A0A6J2YJ51"/>
<gene>
    <name evidence="9" type="primary">LOC115887989</name>
</gene>
<dbReference type="GO" id="GO:0004343">
    <property type="term" value="F:glucosamine 6-phosphate N-acetyltransferase activity"/>
    <property type="evidence" value="ECO:0007669"/>
    <property type="project" value="UniProtKB-UniRule"/>
</dbReference>
<keyword evidence="3 6" id="KW-0808">Transferase</keyword>
<comment type="pathway">
    <text evidence="1 6">Nucleotide-sugar biosynthesis; UDP-N-acetyl-alpha-D-glucosamine biosynthesis; N-acetyl-alpha-D-glucosamine 1-phosphate from alpha-D-glucosamine 6-phosphate (route I): step 1/2.</text>
</comment>
<evidence type="ECO:0000256" key="1">
    <source>
        <dbReference type="ARBA" id="ARBA00004832"/>
    </source>
</evidence>
<keyword evidence="4 6" id="KW-0012">Acyltransferase</keyword>
<evidence type="ECO:0000256" key="6">
    <source>
        <dbReference type="RuleBase" id="RU365086"/>
    </source>
</evidence>
<dbReference type="CTD" id="43504"/>
<dbReference type="FunFam" id="3.40.630.30:FF:000043">
    <property type="entry name" value="Glucosamine 6-phosphate N-acetyltransferase"/>
    <property type="match status" value="1"/>
</dbReference>
<comment type="similarity">
    <text evidence="2 6">Belongs to the acetyltransferase family. GNA1 subfamily.</text>
</comment>
<organism evidence="8 9">
    <name type="scientific">Sitophilus oryzae</name>
    <name type="common">Rice weevil</name>
    <name type="synonym">Curculio oryzae</name>
    <dbReference type="NCBI Taxonomy" id="7048"/>
    <lineage>
        <taxon>Eukaryota</taxon>
        <taxon>Metazoa</taxon>
        <taxon>Ecdysozoa</taxon>
        <taxon>Arthropoda</taxon>
        <taxon>Hexapoda</taxon>
        <taxon>Insecta</taxon>
        <taxon>Pterygota</taxon>
        <taxon>Neoptera</taxon>
        <taxon>Endopterygota</taxon>
        <taxon>Coleoptera</taxon>
        <taxon>Polyphaga</taxon>
        <taxon>Cucujiformia</taxon>
        <taxon>Curculionidae</taxon>
        <taxon>Dryophthorinae</taxon>
        <taxon>Sitophilus</taxon>
    </lineage>
</organism>
<comment type="catalytic activity">
    <reaction evidence="5 6">
        <text>D-glucosamine 6-phosphate + acetyl-CoA = N-acetyl-D-glucosamine 6-phosphate + CoA + H(+)</text>
        <dbReference type="Rhea" id="RHEA:10292"/>
        <dbReference type="ChEBI" id="CHEBI:15378"/>
        <dbReference type="ChEBI" id="CHEBI:57287"/>
        <dbReference type="ChEBI" id="CHEBI:57288"/>
        <dbReference type="ChEBI" id="CHEBI:57513"/>
        <dbReference type="ChEBI" id="CHEBI:58725"/>
        <dbReference type="EC" id="2.3.1.4"/>
    </reaction>
</comment>
<dbReference type="Proteomes" id="UP000504635">
    <property type="component" value="Unplaced"/>
</dbReference>
<evidence type="ECO:0000313" key="8">
    <source>
        <dbReference type="Proteomes" id="UP000504635"/>
    </source>
</evidence>
<dbReference type="EC" id="2.3.1.4" evidence="6"/>
<dbReference type="CDD" id="cd04301">
    <property type="entry name" value="NAT_SF"/>
    <property type="match status" value="1"/>
</dbReference>
<evidence type="ECO:0000256" key="3">
    <source>
        <dbReference type="ARBA" id="ARBA00022679"/>
    </source>
</evidence>
<dbReference type="GeneID" id="115887989"/>
<evidence type="ECO:0000256" key="5">
    <source>
        <dbReference type="ARBA" id="ARBA00048964"/>
    </source>
</evidence>
<dbReference type="PANTHER" id="PTHR13355">
    <property type="entry name" value="GLUCOSAMINE 6-PHOSPHATE N-ACETYLTRANSFERASE"/>
    <property type="match status" value="1"/>
</dbReference>
<keyword evidence="8" id="KW-1185">Reference proteome</keyword>
<dbReference type="InterPro" id="IPR039143">
    <property type="entry name" value="GNPNAT1-like"/>
</dbReference>
<dbReference type="InterPro" id="IPR000182">
    <property type="entry name" value="GNAT_dom"/>
</dbReference>
<dbReference type="OrthoDB" id="10039976at2759"/>
<dbReference type="SUPFAM" id="SSF55729">
    <property type="entry name" value="Acyl-CoA N-acyltransferases (Nat)"/>
    <property type="match status" value="1"/>
</dbReference>
<dbReference type="PANTHER" id="PTHR13355:SF11">
    <property type="entry name" value="GLUCOSAMINE 6-PHOSPHATE N-ACETYLTRANSFERASE"/>
    <property type="match status" value="1"/>
</dbReference>
<dbReference type="UniPathway" id="UPA00113">
    <property type="reaction ID" value="UER00529"/>
</dbReference>
<evidence type="ECO:0000256" key="2">
    <source>
        <dbReference type="ARBA" id="ARBA00006048"/>
    </source>
</evidence>
<dbReference type="KEGG" id="soy:115887989"/>
<sequence>MVANNLTKVTNVAPESVFLYNPDILNGLDWNAVKNKLSPFITNENPGEDYFLVRPLMIDDYDKGYLQLLSQLTVVGNVSKSDFETQFRKMKETGGYFVTVVEDIRHNKIIGSATLITELKFIHQSGLRGRLEDVVVNNTYRGKQLGKLVVLTVTLLAKKLGSYKMSLDCKDQLIPFYQSLGYNLEQGNSNSMMLRYESKL</sequence>
<dbReference type="GO" id="GO:0006048">
    <property type="term" value="P:UDP-N-acetylglucosamine biosynthetic process"/>
    <property type="evidence" value="ECO:0007669"/>
    <property type="project" value="UniProtKB-UniRule"/>
</dbReference>
<reference evidence="9" key="1">
    <citation type="submission" date="2025-08" db="UniProtKB">
        <authorList>
            <consortium name="RefSeq"/>
        </authorList>
    </citation>
    <scope>IDENTIFICATION</scope>
    <source>
        <tissue evidence="9">Gonads</tissue>
    </source>
</reference>
<dbReference type="FunCoup" id="A0A6J2YJ51">
    <property type="interactions" value="935"/>
</dbReference>
<proteinExistence type="inferred from homology"/>
<evidence type="ECO:0000259" key="7">
    <source>
        <dbReference type="PROSITE" id="PS51186"/>
    </source>
</evidence>
<accession>A0A6J2YJ51</accession>
<evidence type="ECO:0000313" key="9">
    <source>
        <dbReference type="RefSeq" id="XP_030763427.1"/>
    </source>
</evidence>
<dbReference type="PROSITE" id="PS51186">
    <property type="entry name" value="GNAT"/>
    <property type="match status" value="1"/>
</dbReference>
<dbReference type="RefSeq" id="XP_030763427.1">
    <property type="nucleotide sequence ID" value="XM_030907567.1"/>
</dbReference>
<dbReference type="InterPro" id="IPR016181">
    <property type="entry name" value="Acyl_CoA_acyltransferase"/>
</dbReference>
<dbReference type="InParanoid" id="A0A6J2YJ51"/>
<protein>
    <recommendedName>
        <fullName evidence="6">Glucosamine 6-phosphate N-acetyltransferase</fullName>
        <ecNumber evidence="6">2.3.1.4</ecNumber>
    </recommendedName>
</protein>
<name>A0A6J2YJ51_SITOR</name>